<evidence type="ECO:0000256" key="4">
    <source>
        <dbReference type="ARBA" id="ARBA00022692"/>
    </source>
</evidence>
<evidence type="ECO:0000256" key="2">
    <source>
        <dbReference type="ARBA" id="ARBA00005811"/>
    </source>
</evidence>
<dbReference type="PANTHER" id="PTHR30558">
    <property type="entry name" value="EXBD MEMBRANE COMPONENT OF PMF-DRIVEN MACROMOLECULE IMPORT SYSTEM"/>
    <property type="match status" value="1"/>
</dbReference>
<organism evidence="8 9">
    <name type="scientific">Phaeodactylibacter luteus</name>
    <dbReference type="NCBI Taxonomy" id="1564516"/>
    <lineage>
        <taxon>Bacteria</taxon>
        <taxon>Pseudomonadati</taxon>
        <taxon>Bacteroidota</taxon>
        <taxon>Saprospiria</taxon>
        <taxon>Saprospirales</taxon>
        <taxon>Haliscomenobacteraceae</taxon>
        <taxon>Phaeodactylibacter</taxon>
    </lineage>
</organism>
<keyword evidence="3" id="KW-1003">Cell membrane</keyword>
<keyword evidence="4 7" id="KW-0812">Transmembrane</keyword>
<evidence type="ECO:0000256" key="1">
    <source>
        <dbReference type="ARBA" id="ARBA00004162"/>
    </source>
</evidence>
<dbReference type="OrthoDB" id="1493829at2"/>
<dbReference type="GO" id="GO:0005886">
    <property type="term" value="C:plasma membrane"/>
    <property type="evidence" value="ECO:0007669"/>
    <property type="project" value="UniProtKB-SubCell"/>
</dbReference>
<comment type="subcellular location">
    <subcellularLocation>
        <location evidence="1">Cell membrane</location>
        <topology evidence="1">Single-pass membrane protein</topology>
    </subcellularLocation>
    <subcellularLocation>
        <location evidence="7">Cell membrane</location>
        <topology evidence="7">Single-pass type II membrane protein</topology>
    </subcellularLocation>
</comment>
<dbReference type="Proteomes" id="UP000321580">
    <property type="component" value="Unassembled WGS sequence"/>
</dbReference>
<reference evidence="8 9" key="1">
    <citation type="submission" date="2019-08" db="EMBL/GenBank/DDBJ databases">
        <title>Genome of Phaeodactylibacter luteus.</title>
        <authorList>
            <person name="Bowman J.P."/>
        </authorList>
    </citation>
    <scope>NUCLEOTIDE SEQUENCE [LARGE SCALE GENOMIC DNA]</scope>
    <source>
        <strain evidence="8 9">KCTC 42180</strain>
    </source>
</reference>
<dbReference type="EMBL" id="VOOR01000018">
    <property type="protein sequence ID" value="TXB63165.1"/>
    <property type="molecule type" value="Genomic_DNA"/>
</dbReference>
<dbReference type="RefSeq" id="WP_147167417.1">
    <property type="nucleotide sequence ID" value="NZ_VOOR01000018.1"/>
</dbReference>
<evidence type="ECO:0000256" key="6">
    <source>
        <dbReference type="ARBA" id="ARBA00023136"/>
    </source>
</evidence>
<comment type="caution">
    <text evidence="8">The sequence shown here is derived from an EMBL/GenBank/DDBJ whole genome shotgun (WGS) entry which is preliminary data.</text>
</comment>
<protein>
    <submittedName>
        <fullName evidence="8">Biopolymer transporter ExbD</fullName>
    </submittedName>
</protein>
<dbReference type="InterPro" id="IPR003400">
    <property type="entry name" value="ExbD"/>
</dbReference>
<keyword evidence="7" id="KW-0813">Transport</keyword>
<keyword evidence="6" id="KW-0472">Membrane</keyword>
<evidence type="ECO:0000256" key="5">
    <source>
        <dbReference type="ARBA" id="ARBA00022989"/>
    </source>
</evidence>
<keyword evidence="7" id="KW-0653">Protein transport</keyword>
<name>A0A5C6RMH4_9BACT</name>
<sequence length="183" mass="20330">MFNKKTRRSAAAIQAGSMADIAFLLLIFFLVTTTIASDTGIRALLPPWGNQPPTPLAERNVLSLFVNEQGQALFEGEPMPLAELSVRLQESILNRQQRSDWPRSPRHAVIALQHSRSTPYQYYVQVYDALQSAYAALWEEEAQARFGQAYSRLSSTQQGAIRSSLPMTISESEPFGAEVAGQQ</sequence>
<dbReference type="GO" id="GO:0022857">
    <property type="term" value="F:transmembrane transporter activity"/>
    <property type="evidence" value="ECO:0007669"/>
    <property type="project" value="InterPro"/>
</dbReference>
<dbReference type="PANTHER" id="PTHR30558:SF3">
    <property type="entry name" value="BIOPOLYMER TRANSPORT PROTEIN EXBD-RELATED"/>
    <property type="match status" value="1"/>
</dbReference>
<evidence type="ECO:0000313" key="8">
    <source>
        <dbReference type="EMBL" id="TXB63165.1"/>
    </source>
</evidence>
<keyword evidence="5" id="KW-1133">Transmembrane helix</keyword>
<dbReference type="GO" id="GO:0015031">
    <property type="term" value="P:protein transport"/>
    <property type="evidence" value="ECO:0007669"/>
    <property type="project" value="UniProtKB-KW"/>
</dbReference>
<comment type="similarity">
    <text evidence="2 7">Belongs to the ExbD/TolR family.</text>
</comment>
<proteinExistence type="inferred from homology"/>
<evidence type="ECO:0000313" key="9">
    <source>
        <dbReference type="Proteomes" id="UP000321580"/>
    </source>
</evidence>
<dbReference type="AlphaFoldDB" id="A0A5C6RMH4"/>
<evidence type="ECO:0000256" key="3">
    <source>
        <dbReference type="ARBA" id="ARBA00022475"/>
    </source>
</evidence>
<gene>
    <name evidence="8" type="ORF">FRY97_10165</name>
</gene>
<keyword evidence="9" id="KW-1185">Reference proteome</keyword>
<dbReference type="Pfam" id="PF02472">
    <property type="entry name" value="ExbD"/>
    <property type="match status" value="1"/>
</dbReference>
<evidence type="ECO:0000256" key="7">
    <source>
        <dbReference type="RuleBase" id="RU003879"/>
    </source>
</evidence>
<accession>A0A5C6RMH4</accession>